<dbReference type="Gene3D" id="1.10.10.10">
    <property type="entry name" value="Winged helix-like DNA-binding domain superfamily/Winged helix DNA-binding domain"/>
    <property type="match status" value="1"/>
</dbReference>
<organism evidence="2 3">
    <name type="scientific">Deinococcus indicus</name>
    <dbReference type="NCBI Taxonomy" id="223556"/>
    <lineage>
        <taxon>Bacteria</taxon>
        <taxon>Thermotogati</taxon>
        <taxon>Deinococcota</taxon>
        <taxon>Deinococci</taxon>
        <taxon>Deinococcales</taxon>
        <taxon>Deinococcaceae</taxon>
        <taxon>Deinococcus</taxon>
    </lineage>
</organism>
<proteinExistence type="predicted"/>
<dbReference type="InterPro" id="IPR052526">
    <property type="entry name" value="HTH-type_Bedaq_tolerance"/>
</dbReference>
<evidence type="ECO:0000313" key="3">
    <source>
        <dbReference type="Proteomes" id="UP000197208"/>
    </source>
</evidence>
<dbReference type="Proteomes" id="UP000197208">
    <property type="component" value="Unassembled WGS sequence"/>
</dbReference>
<accession>A0A246BNM3</accession>
<dbReference type="SUPFAM" id="SSF46785">
    <property type="entry name" value="Winged helix' DNA-binding domain"/>
    <property type="match status" value="1"/>
</dbReference>
<dbReference type="RefSeq" id="WP_088247109.1">
    <property type="nucleotide sequence ID" value="NZ_BNAM01000013.1"/>
</dbReference>
<dbReference type="PROSITE" id="PS50995">
    <property type="entry name" value="HTH_MARR_2"/>
    <property type="match status" value="1"/>
</dbReference>
<keyword evidence="3" id="KW-1185">Reference proteome</keyword>
<evidence type="ECO:0000259" key="1">
    <source>
        <dbReference type="PROSITE" id="PS50995"/>
    </source>
</evidence>
<sequence>MKTATSLQPPPAASSTDDALYLLVRTTLRLSRQFRQALDEPLERALGLNTKELLVLASVMDGFDTPGAVAARQNLPAPTVTRIVTKLVGAGLVQRVADPADLRLQRLRLTPQGEATRARTRATGQDIVQAHFGHLPPERVQAALAALNALDDALNAAPPAPAGGRP</sequence>
<dbReference type="SMART" id="SM00347">
    <property type="entry name" value="HTH_MARR"/>
    <property type="match status" value="1"/>
</dbReference>
<dbReference type="InterPro" id="IPR036390">
    <property type="entry name" value="WH_DNA-bd_sf"/>
</dbReference>
<dbReference type="GO" id="GO:0003700">
    <property type="term" value="F:DNA-binding transcription factor activity"/>
    <property type="evidence" value="ECO:0007669"/>
    <property type="project" value="InterPro"/>
</dbReference>
<reference evidence="2 3" key="1">
    <citation type="submission" date="2017-05" db="EMBL/GenBank/DDBJ databases">
        <title>De novo genome assembly of Deniococcus indicus strain DR1.</title>
        <authorList>
            <person name="Chauhan D."/>
            <person name="Yennamalli R.M."/>
            <person name="Priyadarshini R."/>
        </authorList>
    </citation>
    <scope>NUCLEOTIDE SEQUENCE [LARGE SCALE GENOMIC DNA]</scope>
    <source>
        <strain evidence="2 3">DR1</strain>
    </source>
</reference>
<dbReference type="AlphaFoldDB" id="A0A246BNM3"/>
<feature type="domain" description="HTH marR-type" evidence="1">
    <location>
        <begin position="16"/>
        <end position="152"/>
    </location>
</feature>
<dbReference type="InterPro" id="IPR036388">
    <property type="entry name" value="WH-like_DNA-bd_sf"/>
</dbReference>
<protein>
    <submittedName>
        <fullName evidence="2">MarR family transcriptional regulator</fullName>
    </submittedName>
</protein>
<evidence type="ECO:0000313" key="2">
    <source>
        <dbReference type="EMBL" id="OWL97279.1"/>
    </source>
</evidence>
<comment type="caution">
    <text evidence="2">The sequence shown here is derived from an EMBL/GenBank/DDBJ whole genome shotgun (WGS) entry which is preliminary data.</text>
</comment>
<gene>
    <name evidence="2" type="ORF">CBQ26_02960</name>
</gene>
<dbReference type="PANTHER" id="PTHR39515">
    <property type="entry name" value="CONSERVED PROTEIN"/>
    <property type="match status" value="1"/>
</dbReference>
<name>A0A246BNM3_9DEIO</name>
<dbReference type="PANTHER" id="PTHR39515:SF2">
    <property type="entry name" value="HTH-TYPE TRANSCRIPTIONAL REGULATOR RV0880"/>
    <property type="match status" value="1"/>
</dbReference>
<dbReference type="InterPro" id="IPR000835">
    <property type="entry name" value="HTH_MarR-typ"/>
</dbReference>
<dbReference type="Pfam" id="PF12802">
    <property type="entry name" value="MarR_2"/>
    <property type="match status" value="1"/>
</dbReference>
<dbReference type="EMBL" id="NHMK01000009">
    <property type="protein sequence ID" value="OWL97279.1"/>
    <property type="molecule type" value="Genomic_DNA"/>
</dbReference>
<dbReference type="OrthoDB" id="69852at2"/>